<dbReference type="SFLD" id="SFLDS00029">
    <property type="entry name" value="Radical_SAM"/>
    <property type="match status" value="1"/>
</dbReference>
<dbReference type="InterPro" id="IPR023885">
    <property type="entry name" value="4Fe4S-binding_SPASM_dom"/>
</dbReference>
<evidence type="ECO:0000313" key="9">
    <source>
        <dbReference type="Proteomes" id="UP000006695"/>
    </source>
</evidence>
<reference evidence="8 9" key="1">
    <citation type="submission" date="2007-05" db="EMBL/GenBank/DDBJ databases">
        <title>Complete sequence of Geobacter uraniireducens Rf4.</title>
        <authorList>
            <consortium name="US DOE Joint Genome Institute"/>
            <person name="Copeland A."/>
            <person name="Lucas S."/>
            <person name="Lapidus A."/>
            <person name="Barry K."/>
            <person name="Detter J.C."/>
            <person name="Glavina del Rio T."/>
            <person name="Hammon N."/>
            <person name="Israni S."/>
            <person name="Dalin E."/>
            <person name="Tice H."/>
            <person name="Pitluck S."/>
            <person name="Chertkov O."/>
            <person name="Brettin T."/>
            <person name="Bruce D."/>
            <person name="Han C."/>
            <person name="Schmutz J."/>
            <person name="Larimer F."/>
            <person name="Land M."/>
            <person name="Hauser L."/>
            <person name="Kyrpides N."/>
            <person name="Mikhailova N."/>
            <person name="Shelobolina E."/>
            <person name="Aklujkar M."/>
            <person name="Lovley D."/>
            <person name="Richardson P."/>
        </authorList>
    </citation>
    <scope>NUCLEOTIDE SEQUENCE [LARGE SCALE GENOMIC DNA]</scope>
    <source>
        <strain evidence="8 9">Rf4</strain>
    </source>
</reference>
<dbReference type="Proteomes" id="UP000006695">
    <property type="component" value="Chromosome"/>
</dbReference>
<dbReference type="AlphaFoldDB" id="A5G486"/>
<evidence type="ECO:0000256" key="2">
    <source>
        <dbReference type="ARBA" id="ARBA00022485"/>
    </source>
</evidence>
<keyword evidence="2" id="KW-0004">4Fe-4S</keyword>
<dbReference type="InterPro" id="IPR007197">
    <property type="entry name" value="rSAM"/>
</dbReference>
<evidence type="ECO:0000313" key="8">
    <source>
        <dbReference type="EMBL" id="ABQ26604.1"/>
    </source>
</evidence>
<evidence type="ECO:0000256" key="4">
    <source>
        <dbReference type="ARBA" id="ARBA00022723"/>
    </source>
</evidence>
<dbReference type="PANTHER" id="PTHR43787:SF3">
    <property type="entry name" value="ARYLSULFATASE REGULATORY PROTEIN"/>
    <property type="match status" value="1"/>
</dbReference>
<accession>A5G486</accession>
<dbReference type="UniPathway" id="UPA00782"/>
<feature type="domain" description="Radical SAM core" evidence="7">
    <location>
        <begin position="79"/>
        <end position="316"/>
    </location>
</feature>
<proteinExistence type="predicted"/>
<dbReference type="InterPro" id="IPR023867">
    <property type="entry name" value="Sulphatase_maturase_rSAM"/>
</dbReference>
<dbReference type="HOGENOM" id="CLU_009273_3_1_7"/>
<sequence>MRLSRYIKIYPYAEKPGYSLLYSTRRASVILLNEATLKAAREGTLSQANQETLHRLGFLVPDDHDERQEMLTLFDRTNRAGREFNAMLVLNMDCNLDCTYCYEGGLKGKRYMTLETADLFIDFVEKNHLAAGKSVDLDFYGGEPLLSVDLIRYVSGRLKPLVEKRGGEYTFNLVTNGTLLTAELARELVPLGLRKAKVTIDGPREIHDAFRPFVSGAGSFDSIVRNVKATCELVGIQFTGNYTRDNYREFPRLLDHILAEGITPDKLAMVMFAPVTSTMAEYGLPEFREGCDSTEEPWLIEASLFLRQEILKRGFNTPKIRSSSCMVEAPDNIIVGFDGTIYKCPAFIGRKEFAVGDLRTGIQDYRDSHKLDLWKNDACLDCAYLPICFGGCRFLKLLRDGRIDGVDCRKDYLDAALETYILQDIKLRPVSEKH</sequence>
<dbReference type="SFLD" id="SFLDG01067">
    <property type="entry name" value="SPASM/twitch_domain_containing"/>
    <property type="match status" value="1"/>
</dbReference>
<comment type="cofactor">
    <cofactor evidence="1">
        <name>[4Fe-4S] cluster</name>
        <dbReference type="ChEBI" id="CHEBI:49883"/>
    </cofactor>
</comment>
<dbReference type="SFLD" id="SFLDG01386">
    <property type="entry name" value="main_SPASM_domain-containing"/>
    <property type="match status" value="1"/>
</dbReference>
<dbReference type="OrthoDB" id="308557at2"/>
<dbReference type="SUPFAM" id="SSF102114">
    <property type="entry name" value="Radical SAM enzymes"/>
    <property type="match status" value="1"/>
</dbReference>
<dbReference type="SFLD" id="SFLDG01384">
    <property type="entry name" value="thioether_bond_formation_requi"/>
    <property type="match status" value="1"/>
</dbReference>
<keyword evidence="4" id="KW-0479">Metal-binding</keyword>
<dbReference type="GO" id="GO:0016491">
    <property type="term" value="F:oxidoreductase activity"/>
    <property type="evidence" value="ECO:0007669"/>
    <property type="project" value="InterPro"/>
</dbReference>
<gene>
    <name evidence="8" type="ordered locus">Gura_2425</name>
</gene>
<keyword evidence="6" id="KW-0411">Iron-sulfur</keyword>
<keyword evidence="5" id="KW-0408">Iron</keyword>
<protein>
    <submittedName>
        <fullName evidence="8">Radical SAM domain protein</fullName>
    </submittedName>
</protein>
<dbReference type="InterPro" id="IPR026322">
    <property type="entry name" value="Geopep_mat_rSAM"/>
</dbReference>
<dbReference type="GO" id="GO:0046872">
    <property type="term" value="F:metal ion binding"/>
    <property type="evidence" value="ECO:0007669"/>
    <property type="project" value="UniProtKB-KW"/>
</dbReference>
<dbReference type="RefSeq" id="WP_011939294.1">
    <property type="nucleotide sequence ID" value="NC_009483.1"/>
</dbReference>
<dbReference type="EMBL" id="CP000698">
    <property type="protein sequence ID" value="ABQ26604.1"/>
    <property type="molecule type" value="Genomic_DNA"/>
</dbReference>
<dbReference type="CDD" id="cd01335">
    <property type="entry name" value="Radical_SAM"/>
    <property type="match status" value="1"/>
</dbReference>
<evidence type="ECO:0000256" key="6">
    <source>
        <dbReference type="ARBA" id="ARBA00023014"/>
    </source>
</evidence>
<evidence type="ECO:0000256" key="1">
    <source>
        <dbReference type="ARBA" id="ARBA00001966"/>
    </source>
</evidence>
<dbReference type="KEGG" id="gur:Gura_2425"/>
<dbReference type="PROSITE" id="PS51918">
    <property type="entry name" value="RADICAL_SAM"/>
    <property type="match status" value="1"/>
</dbReference>
<evidence type="ECO:0000256" key="5">
    <source>
        <dbReference type="ARBA" id="ARBA00023004"/>
    </source>
</evidence>
<dbReference type="PANTHER" id="PTHR43787">
    <property type="entry name" value="FEMO COFACTOR BIOSYNTHESIS PROTEIN NIFB-RELATED"/>
    <property type="match status" value="1"/>
</dbReference>
<dbReference type="Pfam" id="PF04055">
    <property type="entry name" value="Radical_SAM"/>
    <property type="match status" value="1"/>
</dbReference>
<dbReference type="Gene3D" id="3.20.20.70">
    <property type="entry name" value="Aldolase class I"/>
    <property type="match status" value="1"/>
</dbReference>
<evidence type="ECO:0000259" key="7">
    <source>
        <dbReference type="PROSITE" id="PS51918"/>
    </source>
</evidence>
<keyword evidence="3" id="KW-0949">S-adenosyl-L-methionine</keyword>
<dbReference type="NCBIfam" id="TIGR04085">
    <property type="entry name" value="rSAM_more_4Fe4S"/>
    <property type="match status" value="1"/>
</dbReference>
<evidence type="ECO:0000256" key="3">
    <source>
        <dbReference type="ARBA" id="ARBA00022691"/>
    </source>
</evidence>
<keyword evidence="9" id="KW-1185">Reference proteome</keyword>
<dbReference type="InterPro" id="IPR058240">
    <property type="entry name" value="rSAM_sf"/>
</dbReference>
<name>A5G486_GEOUR</name>
<dbReference type="GO" id="GO:0051539">
    <property type="term" value="F:4 iron, 4 sulfur cluster binding"/>
    <property type="evidence" value="ECO:0007669"/>
    <property type="project" value="UniProtKB-KW"/>
</dbReference>
<dbReference type="NCBIfam" id="TIGR04280">
    <property type="entry name" value="geopep_mat_rSAM"/>
    <property type="match status" value="1"/>
</dbReference>
<dbReference type="InterPro" id="IPR013785">
    <property type="entry name" value="Aldolase_TIM"/>
</dbReference>
<dbReference type="STRING" id="351605.Gura_2425"/>
<organism evidence="8 9">
    <name type="scientific">Geotalea uraniireducens (strain Rf4)</name>
    <name type="common">Geobacter uraniireducens</name>
    <dbReference type="NCBI Taxonomy" id="351605"/>
    <lineage>
        <taxon>Bacteria</taxon>
        <taxon>Pseudomonadati</taxon>
        <taxon>Thermodesulfobacteriota</taxon>
        <taxon>Desulfuromonadia</taxon>
        <taxon>Geobacterales</taxon>
        <taxon>Geobacteraceae</taxon>
        <taxon>Geotalea</taxon>
    </lineage>
</organism>